<evidence type="ECO:0000313" key="4">
    <source>
        <dbReference type="Proteomes" id="UP000500791"/>
    </source>
</evidence>
<dbReference type="Pfam" id="PF12697">
    <property type="entry name" value="Abhydrolase_6"/>
    <property type="match status" value="1"/>
</dbReference>
<dbReference type="PANTHER" id="PTHR48081:SF33">
    <property type="entry name" value="KYNURENINE FORMAMIDASE"/>
    <property type="match status" value="1"/>
</dbReference>
<dbReference type="AlphaFoldDB" id="A0A6G7VNU3"/>
<dbReference type="EMBL" id="CP049811">
    <property type="protein sequence ID" value="QIK41535.1"/>
    <property type="molecule type" value="Genomic_DNA"/>
</dbReference>
<dbReference type="InterPro" id="IPR050300">
    <property type="entry name" value="GDXG_lipolytic_enzyme"/>
</dbReference>
<dbReference type="Gene3D" id="3.40.50.1820">
    <property type="entry name" value="alpha/beta hydrolase"/>
    <property type="match status" value="1"/>
</dbReference>
<proteinExistence type="predicted"/>
<dbReference type="InterPro" id="IPR029058">
    <property type="entry name" value="AB_hydrolase_fold"/>
</dbReference>
<reference evidence="3 4" key="1">
    <citation type="submission" date="2020-03" db="EMBL/GenBank/DDBJ databases">
        <title>Complete genome sequence of Monaibacterium sp. ALG8 with diverse plasmids.</title>
        <authorList>
            <person name="Sun C."/>
        </authorList>
    </citation>
    <scope>NUCLEOTIDE SEQUENCE [LARGE SCALE GENOMIC DNA]</scope>
    <source>
        <strain evidence="3 4">ALG8</strain>
    </source>
</reference>
<dbReference type="KEGG" id="mon:G8E03_12685"/>
<keyword evidence="4" id="KW-1185">Reference proteome</keyword>
<feature type="domain" description="AB hydrolase-1" evidence="2">
    <location>
        <begin position="70"/>
        <end position="230"/>
    </location>
</feature>
<evidence type="ECO:0000259" key="2">
    <source>
        <dbReference type="Pfam" id="PF12697"/>
    </source>
</evidence>
<accession>A0A6G7VNU3</accession>
<dbReference type="Proteomes" id="UP000500791">
    <property type="component" value="Chromosome"/>
</dbReference>
<sequence length="271" mass="29541">MISDWNDAYANGAHIKGAESYPELWRERAEKYRETLLDADRARLSVGYGTSERERFDLFMPVSAPLGLAVFVHGGYWRNFDKSTWSHLAQGAVDRGYAVAIPSYTLCPNAAISDITGQIARAVSQASGMVAGPVHLAGHSAGGHLVTRMACALSPLGQGVAGRLGHVLSISGLHDLRPLLRTDMNRDLRLDWAEATAESPALHAPRDGTRLTAWVGAEERPEFLRQAELIANIWTGCGADAMLKVAANRHHFDVIDDLADPHSAMIEHWLS</sequence>
<gene>
    <name evidence="3" type="ORF">G8E03_12685</name>
</gene>
<protein>
    <submittedName>
        <fullName evidence="3">Alpha/beta hydrolase</fullName>
    </submittedName>
</protein>
<dbReference type="SUPFAM" id="SSF53474">
    <property type="entry name" value="alpha/beta-Hydrolases"/>
    <property type="match status" value="1"/>
</dbReference>
<dbReference type="RefSeq" id="WP_166192504.1">
    <property type="nucleotide sequence ID" value="NZ_CP049811.1"/>
</dbReference>
<dbReference type="PANTHER" id="PTHR48081">
    <property type="entry name" value="AB HYDROLASE SUPERFAMILY PROTEIN C4A8.06C"/>
    <property type="match status" value="1"/>
</dbReference>
<name>A0A6G7VNU3_9RHOB</name>
<keyword evidence="1 3" id="KW-0378">Hydrolase</keyword>
<evidence type="ECO:0000256" key="1">
    <source>
        <dbReference type="ARBA" id="ARBA00022801"/>
    </source>
</evidence>
<dbReference type="InterPro" id="IPR000073">
    <property type="entry name" value="AB_hydrolase_1"/>
</dbReference>
<dbReference type="GO" id="GO:0016787">
    <property type="term" value="F:hydrolase activity"/>
    <property type="evidence" value="ECO:0007669"/>
    <property type="project" value="UniProtKB-KW"/>
</dbReference>
<organism evidence="3 4">
    <name type="scientific">Pontivivens nitratireducens</name>
    <dbReference type="NCBI Taxonomy" id="2758038"/>
    <lineage>
        <taxon>Bacteria</taxon>
        <taxon>Pseudomonadati</taxon>
        <taxon>Pseudomonadota</taxon>
        <taxon>Alphaproteobacteria</taxon>
        <taxon>Rhodobacterales</taxon>
        <taxon>Paracoccaceae</taxon>
        <taxon>Pontivivens</taxon>
    </lineage>
</organism>
<evidence type="ECO:0000313" key="3">
    <source>
        <dbReference type="EMBL" id="QIK41535.1"/>
    </source>
</evidence>